<evidence type="ECO:0000259" key="5">
    <source>
        <dbReference type="PROSITE" id="PS51032"/>
    </source>
</evidence>
<dbReference type="EMBL" id="ANOG01000276">
    <property type="protein sequence ID" value="EMI21131.1"/>
    <property type="molecule type" value="Genomic_DNA"/>
</dbReference>
<evidence type="ECO:0000256" key="2">
    <source>
        <dbReference type="ARBA" id="ARBA00023125"/>
    </source>
</evidence>
<dbReference type="PANTHER" id="PTHR31677">
    <property type="entry name" value="AP2 DOMAIN CLASS TRANSCRIPTION FACTOR"/>
    <property type="match status" value="1"/>
</dbReference>
<feature type="domain" description="AP2/ERF" evidence="5">
    <location>
        <begin position="48"/>
        <end position="112"/>
    </location>
</feature>
<proteinExistence type="predicted"/>
<evidence type="ECO:0000313" key="7">
    <source>
        <dbReference type="Proteomes" id="UP000011991"/>
    </source>
</evidence>
<dbReference type="InterPro" id="IPR016177">
    <property type="entry name" value="DNA-bd_dom_sf"/>
</dbReference>
<evidence type="ECO:0000256" key="1">
    <source>
        <dbReference type="ARBA" id="ARBA00023015"/>
    </source>
</evidence>
<name>M5RPI4_9BACT</name>
<dbReference type="SMART" id="SM00380">
    <property type="entry name" value="AP2"/>
    <property type="match status" value="3"/>
</dbReference>
<keyword evidence="2 6" id="KW-0238">DNA-binding</keyword>
<keyword evidence="1" id="KW-0805">Transcription regulation</keyword>
<accession>M5RPI4</accession>
<organism evidence="6 7">
    <name type="scientific">Rhodopirellula maiorica SM1</name>
    <dbReference type="NCBI Taxonomy" id="1265738"/>
    <lineage>
        <taxon>Bacteria</taxon>
        <taxon>Pseudomonadati</taxon>
        <taxon>Planctomycetota</taxon>
        <taxon>Planctomycetia</taxon>
        <taxon>Pirellulales</taxon>
        <taxon>Pirellulaceae</taxon>
        <taxon>Novipirellula</taxon>
    </lineage>
</organism>
<dbReference type="SUPFAM" id="SSF54171">
    <property type="entry name" value="DNA-binding domain"/>
    <property type="match status" value="3"/>
</dbReference>
<reference evidence="6 7" key="1">
    <citation type="journal article" date="2013" name="Mar. Genomics">
        <title>Expression of sulfatases in Rhodopirellula baltica and the diversity of sulfatases in the genus Rhodopirellula.</title>
        <authorList>
            <person name="Wegner C.E."/>
            <person name="Richter-Heitmann T."/>
            <person name="Klindworth A."/>
            <person name="Klockow C."/>
            <person name="Richter M."/>
            <person name="Achstetter T."/>
            <person name="Glockner F.O."/>
            <person name="Harder J."/>
        </authorList>
    </citation>
    <scope>NUCLEOTIDE SEQUENCE [LARGE SCALE GENOMIC DNA]</scope>
    <source>
        <strain evidence="6 7">SM1</strain>
    </source>
</reference>
<feature type="region of interest" description="Disordered" evidence="4">
    <location>
        <begin position="265"/>
        <end position="284"/>
    </location>
</feature>
<feature type="compositionally biased region" description="Basic and acidic residues" evidence="4">
    <location>
        <begin position="265"/>
        <end position="277"/>
    </location>
</feature>
<dbReference type="Gene3D" id="3.30.730.10">
    <property type="entry name" value="AP2/ERF domain"/>
    <property type="match status" value="3"/>
</dbReference>
<dbReference type="AlphaFoldDB" id="M5RPI4"/>
<feature type="region of interest" description="Disordered" evidence="4">
    <location>
        <begin position="115"/>
        <end position="138"/>
    </location>
</feature>
<comment type="caution">
    <text evidence="6">The sequence shown here is derived from an EMBL/GenBank/DDBJ whole genome shotgun (WGS) entry which is preliminary data.</text>
</comment>
<feature type="domain" description="AP2/ERF" evidence="5">
    <location>
        <begin position="133"/>
        <end position="282"/>
    </location>
</feature>
<gene>
    <name evidence="6" type="ORF">RMSM_01943</name>
</gene>
<dbReference type="Proteomes" id="UP000011991">
    <property type="component" value="Unassembled WGS sequence"/>
</dbReference>
<evidence type="ECO:0000256" key="4">
    <source>
        <dbReference type="SAM" id="MobiDB-lite"/>
    </source>
</evidence>
<dbReference type="PATRIC" id="fig|1265738.3.peg.1944"/>
<keyword evidence="7" id="KW-1185">Reference proteome</keyword>
<dbReference type="GO" id="GO:0003700">
    <property type="term" value="F:DNA-binding transcription factor activity"/>
    <property type="evidence" value="ECO:0007669"/>
    <property type="project" value="InterPro"/>
</dbReference>
<dbReference type="InterPro" id="IPR001471">
    <property type="entry name" value="AP2/ERF_dom"/>
</dbReference>
<dbReference type="PROSITE" id="PS51032">
    <property type="entry name" value="AP2_ERF"/>
    <property type="match status" value="2"/>
</dbReference>
<protein>
    <submittedName>
        <fullName evidence="6">Pathogenesis-related transcriptional factor and ERF, DNA-binding domain protein</fullName>
    </submittedName>
</protein>
<feature type="region of interest" description="Disordered" evidence="4">
    <location>
        <begin position="1"/>
        <end position="20"/>
    </location>
</feature>
<feature type="compositionally biased region" description="Basic residues" evidence="4">
    <location>
        <begin position="125"/>
        <end position="138"/>
    </location>
</feature>
<dbReference type="PANTHER" id="PTHR31677:SF157">
    <property type="entry name" value="AP2_ERF DOMAIN-CONTAINING PROTEIN"/>
    <property type="match status" value="1"/>
</dbReference>
<dbReference type="InterPro" id="IPR036955">
    <property type="entry name" value="AP2/ERF_dom_sf"/>
</dbReference>
<evidence type="ECO:0000313" key="6">
    <source>
        <dbReference type="EMBL" id="EMI21131.1"/>
    </source>
</evidence>
<evidence type="ECO:0000256" key="3">
    <source>
        <dbReference type="ARBA" id="ARBA00023163"/>
    </source>
</evidence>
<dbReference type="GO" id="GO:0003677">
    <property type="term" value="F:DNA binding"/>
    <property type="evidence" value="ECO:0007669"/>
    <property type="project" value="UniProtKB-KW"/>
</dbReference>
<keyword evidence="3" id="KW-0804">Transcription</keyword>
<sequence>MEERKRQRLAKKAERAAQKAREVEARRAAVKAKIAESKEQRKKGDDAWYDAVGHRASEFNGVSASRKARQFVATHRRVHLGSFNDPEEAARAYDDAARAVGQTKGLNFATAEEIAQEAKKEQQPKPKRKKTSKYRGVAKNRKSGKFEAAFGPHRLGHFPTEREAGIAYDNAALAAGHFQINHASVQNEDERQRLLAIDRERVKAERAAKKEQKRKAGYDWFERNKHIVSKYIGVFAHRHKCKFEATYRGKYMGSFSDPEEAARAYDEAARASGETHQKLNFPDS</sequence>